<accession>A0A2U8GJ81</accession>
<dbReference type="EMBL" id="MF276981">
    <property type="protein sequence ID" value="AWI68511.1"/>
    <property type="molecule type" value="Genomic_DNA"/>
</dbReference>
<evidence type="ECO:0000256" key="1">
    <source>
        <dbReference type="SAM" id="MobiDB-lite"/>
    </source>
</evidence>
<reference evidence="2" key="1">
    <citation type="journal article" date="2018" name="Am. J. Bot.">
        <title>Organellar phylogenomics inform systematics in the green algal family Hydrodictyaceae (Chlorophyceae) and provide clues to the complex evolutionary history of plastid genomes in the green algal tree of life.</title>
        <authorList>
            <person name="McManus H.A."/>
            <person name="Fucikova K."/>
            <person name="Lewis P.O."/>
            <person name="Lewis L.A."/>
            <person name="Karol K.G."/>
        </authorList>
    </citation>
    <scope>NUCLEOTIDE SEQUENCE</scope>
</reference>
<feature type="region of interest" description="Disordered" evidence="1">
    <location>
        <begin position="20"/>
        <end position="51"/>
    </location>
</feature>
<name>A0A2U8GJ81_PEDDU</name>
<proteinExistence type="predicted"/>
<keyword evidence="2" id="KW-0934">Plastid</keyword>
<evidence type="ECO:0000313" key="2">
    <source>
        <dbReference type="EMBL" id="AWI68511.1"/>
    </source>
</evidence>
<protein>
    <submittedName>
        <fullName evidence="2">Uncharacterized protein</fullName>
    </submittedName>
</protein>
<dbReference type="AlphaFoldDB" id="A0A2U8GJ81"/>
<keyword evidence="2" id="KW-0150">Chloroplast</keyword>
<feature type="compositionally biased region" description="Low complexity" evidence="1">
    <location>
        <begin position="29"/>
        <end position="41"/>
    </location>
</feature>
<sequence>MSYLFYCYNKKTYITKCKAKRKTQEIEEQSTTQTEQDSSSSVEEEGSKENIIDTTEKKEEIAYTIDPILQDDLTQYDPTIIKKSETSKALSKEQAILVIKRIQTFKGIGRKTTVQAVAALFRKGAGNAGASDTMKVDVRCPETNSTVEVNRYDIVMALQQVVGHKNVRKLAEAMAPEMLSANLKLIKSNPLLDLKGDLANRINRKLTLRKQDPLTREEEVCCCTYSQWMPNLNEMADSKRLRALLDEDLNARRKKTAKKADKKITKKIANKR</sequence>
<geneLocation type="chloroplast" evidence="2"/>
<organism evidence="2">
    <name type="scientific">Pediastrum duplex</name>
    <name type="common">Green alga</name>
    <dbReference type="NCBI Taxonomy" id="3105"/>
    <lineage>
        <taxon>Eukaryota</taxon>
        <taxon>Viridiplantae</taxon>
        <taxon>Chlorophyta</taxon>
        <taxon>core chlorophytes</taxon>
        <taxon>Chlorophyceae</taxon>
        <taxon>CS clade</taxon>
        <taxon>Sphaeropleales</taxon>
        <taxon>Hydrodictyaceae</taxon>
        <taxon>Pediastrum</taxon>
    </lineage>
</organism>